<gene>
    <name evidence="7" type="ORF">CYBJADRAFT_117950</name>
</gene>
<feature type="transmembrane region" description="Helical" evidence="6">
    <location>
        <begin position="33"/>
        <end position="55"/>
    </location>
</feature>
<keyword evidence="3 6" id="KW-0812">Transmembrane</keyword>
<feature type="non-terminal residue" evidence="7">
    <location>
        <position position="58"/>
    </location>
</feature>
<name>A0A1E4SA85_CYBJN</name>
<evidence type="ECO:0000313" key="8">
    <source>
        <dbReference type="Proteomes" id="UP000094389"/>
    </source>
</evidence>
<evidence type="ECO:0000256" key="3">
    <source>
        <dbReference type="ARBA" id="ARBA00022692"/>
    </source>
</evidence>
<comment type="similarity">
    <text evidence="2">Belongs to the UPF0057 (PMP3) family.</text>
</comment>
<reference evidence="7 8" key="1">
    <citation type="journal article" date="2016" name="Proc. Natl. Acad. Sci. U.S.A.">
        <title>Comparative genomics of biotechnologically important yeasts.</title>
        <authorList>
            <person name="Riley R."/>
            <person name="Haridas S."/>
            <person name="Wolfe K.H."/>
            <person name="Lopes M.R."/>
            <person name="Hittinger C.T."/>
            <person name="Goeker M."/>
            <person name="Salamov A.A."/>
            <person name="Wisecaver J.H."/>
            <person name="Long T.M."/>
            <person name="Calvey C.H."/>
            <person name="Aerts A.L."/>
            <person name="Barry K.W."/>
            <person name="Choi C."/>
            <person name="Clum A."/>
            <person name="Coughlan A.Y."/>
            <person name="Deshpande S."/>
            <person name="Douglass A.P."/>
            <person name="Hanson S.J."/>
            <person name="Klenk H.-P."/>
            <person name="LaButti K.M."/>
            <person name="Lapidus A."/>
            <person name="Lindquist E.A."/>
            <person name="Lipzen A.M."/>
            <person name="Meier-Kolthoff J.P."/>
            <person name="Ohm R.A."/>
            <person name="Otillar R.P."/>
            <person name="Pangilinan J.L."/>
            <person name="Peng Y."/>
            <person name="Rokas A."/>
            <person name="Rosa C.A."/>
            <person name="Scheuner C."/>
            <person name="Sibirny A.A."/>
            <person name="Slot J.C."/>
            <person name="Stielow J.B."/>
            <person name="Sun H."/>
            <person name="Kurtzman C.P."/>
            <person name="Blackwell M."/>
            <person name="Grigoriev I.V."/>
            <person name="Jeffries T.W."/>
        </authorList>
    </citation>
    <scope>NUCLEOTIDE SEQUENCE [LARGE SCALE GENOMIC DNA]</scope>
    <source>
        <strain evidence="8">ATCC 18201 / CBS 1600 / BCRC 20928 / JCM 3617 / NBRC 0987 / NRRL Y-1542</strain>
    </source>
</reference>
<accession>A0A1E4SA85</accession>
<keyword evidence="4 6" id="KW-1133">Transmembrane helix</keyword>
<dbReference type="RefSeq" id="XP_020073476.1">
    <property type="nucleotide sequence ID" value="XM_020212245.1"/>
</dbReference>
<dbReference type="AlphaFoldDB" id="A0A1E4SA85"/>
<evidence type="ECO:0000256" key="1">
    <source>
        <dbReference type="ARBA" id="ARBA00004370"/>
    </source>
</evidence>
<dbReference type="InterPro" id="IPR000612">
    <property type="entry name" value="PMP3"/>
</dbReference>
<evidence type="ECO:0000256" key="5">
    <source>
        <dbReference type="ARBA" id="ARBA00023136"/>
    </source>
</evidence>
<dbReference type="GeneID" id="30986641"/>
<keyword evidence="8" id="KW-1185">Reference proteome</keyword>
<dbReference type="Proteomes" id="UP000094389">
    <property type="component" value="Unassembled WGS sequence"/>
</dbReference>
<comment type="subcellular location">
    <subcellularLocation>
        <location evidence="1">Membrane</location>
    </subcellularLocation>
</comment>
<evidence type="ECO:0000313" key="7">
    <source>
        <dbReference type="EMBL" id="ODV76437.1"/>
    </source>
</evidence>
<sequence length="58" mass="6593">SVDPEDVFLYLIAFFFPPLPVAIRSGFWTKQVLLNVLLTMMFGLPGTLHSIYIIYVTS</sequence>
<feature type="transmembrane region" description="Helical" evidence="6">
    <location>
        <begin position="7"/>
        <end position="27"/>
    </location>
</feature>
<dbReference type="STRING" id="983966.A0A1E4SA85"/>
<dbReference type="OrthoDB" id="3980682at2759"/>
<protein>
    <submittedName>
        <fullName evidence="7">Uncharacterized protein</fullName>
    </submittedName>
</protein>
<keyword evidence="5 6" id="KW-0472">Membrane</keyword>
<dbReference type="GO" id="GO:0016020">
    <property type="term" value="C:membrane"/>
    <property type="evidence" value="ECO:0007669"/>
    <property type="project" value="UniProtKB-SubCell"/>
</dbReference>
<feature type="non-terminal residue" evidence="7">
    <location>
        <position position="1"/>
    </location>
</feature>
<dbReference type="EMBL" id="KV453925">
    <property type="protein sequence ID" value="ODV76437.1"/>
    <property type="molecule type" value="Genomic_DNA"/>
</dbReference>
<proteinExistence type="inferred from homology"/>
<evidence type="ECO:0000256" key="4">
    <source>
        <dbReference type="ARBA" id="ARBA00022989"/>
    </source>
</evidence>
<organism evidence="7 8">
    <name type="scientific">Cyberlindnera jadinii (strain ATCC 18201 / CBS 1600 / BCRC 20928 / JCM 3617 / NBRC 0987 / NRRL Y-1542)</name>
    <name type="common">Torula yeast</name>
    <name type="synonym">Candida utilis</name>
    <dbReference type="NCBI Taxonomy" id="983966"/>
    <lineage>
        <taxon>Eukaryota</taxon>
        <taxon>Fungi</taxon>
        <taxon>Dikarya</taxon>
        <taxon>Ascomycota</taxon>
        <taxon>Saccharomycotina</taxon>
        <taxon>Saccharomycetes</taxon>
        <taxon>Phaffomycetales</taxon>
        <taxon>Phaffomycetaceae</taxon>
        <taxon>Cyberlindnera</taxon>
    </lineage>
</organism>
<evidence type="ECO:0000256" key="6">
    <source>
        <dbReference type="SAM" id="Phobius"/>
    </source>
</evidence>
<evidence type="ECO:0000256" key="2">
    <source>
        <dbReference type="ARBA" id="ARBA00009530"/>
    </source>
</evidence>
<dbReference type="Pfam" id="PF01679">
    <property type="entry name" value="Pmp3"/>
    <property type="match status" value="1"/>
</dbReference>